<dbReference type="Proteomes" id="UP000276254">
    <property type="component" value="Chromosome"/>
</dbReference>
<organism evidence="6 7">
    <name type="scientific">Sphingomonas paeninsulae</name>
    <dbReference type="NCBI Taxonomy" id="2319844"/>
    <lineage>
        <taxon>Bacteria</taxon>
        <taxon>Pseudomonadati</taxon>
        <taxon>Pseudomonadota</taxon>
        <taxon>Alphaproteobacteria</taxon>
        <taxon>Sphingomonadales</taxon>
        <taxon>Sphingomonadaceae</taxon>
        <taxon>Sphingomonas</taxon>
    </lineage>
</organism>
<dbReference type="InterPro" id="IPR036390">
    <property type="entry name" value="WH_DNA-bd_sf"/>
</dbReference>
<dbReference type="Gene3D" id="3.40.190.290">
    <property type="match status" value="1"/>
</dbReference>
<keyword evidence="7" id="KW-1185">Reference proteome</keyword>
<dbReference type="AlphaFoldDB" id="A0A494TIQ7"/>
<evidence type="ECO:0000256" key="3">
    <source>
        <dbReference type="ARBA" id="ARBA00023125"/>
    </source>
</evidence>
<accession>A0A494TIQ7</accession>
<dbReference type="GO" id="GO:0003700">
    <property type="term" value="F:DNA-binding transcription factor activity"/>
    <property type="evidence" value="ECO:0007669"/>
    <property type="project" value="InterPro"/>
</dbReference>
<dbReference type="InterPro" id="IPR036388">
    <property type="entry name" value="WH-like_DNA-bd_sf"/>
</dbReference>
<dbReference type="GO" id="GO:0010628">
    <property type="term" value="P:positive regulation of gene expression"/>
    <property type="evidence" value="ECO:0007669"/>
    <property type="project" value="TreeGrafter"/>
</dbReference>
<evidence type="ECO:0000256" key="4">
    <source>
        <dbReference type="ARBA" id="ARBA00023163"/>
    </source>
</evidence>
<evidence type="ECO:0000313" key="6">
    <source>
        <dbReference type="EMBL" id="AYJ86873.1"/>
    </source>
</evidence>
<protein>
    <submittedName>
        <fullName evidence="6">LysR family transcriptional regulator</fullName>
    </submittedName>
</protein>
<gene>
    <name evidence="6" type="ORF">D3Y57_14150</name>
</gene>
<dbReference type="PROSITE" id="PS50931">
    <property type="entry name" value="HTH_LYSR"/>
    <property type="match status" value="1"/>
</dbReference>
<dbReference type="Pfam" id="PF03466">
    <property type="entry name" value="LysR_substrate"/>
    <property type="match status" value="1"/>
</dbReference>
<dbReference type="CDD" id="cd08415">
    <property type="entry name" value="PBP2_LysR_opines_like"/>
    <property type="match status" value="1"/>
</dbReference>
<dbReference type="OrthoDB" id="8479870at2"/>
<dbReference type="EMBL" id="CP032829">
    <property type="protein sequence ID" value="AYJ86873.1"/>
    <property type="molecule type" value="Genomic_DNA"/>
</dbReference>
<keyword evidence="3" id="KW-0238">DNA-binding</keyword>
<keyword evidence="4" id="KW-0804">Transcription</keyword>
<dbReference type="InterPro" id="IPR005119">
    <property type="entry name" value="LysR_subst-bd"/>
</dbReference>
<dbReference type="PRINTS" id="PR00039">
    <property type="entry name" value="HTHLYSR"/>
</dbReference>
<proteinExistence type="inferred from homology"/>
<dbReference type="PANTHER" id="PTHR30427:SF1">
    <property type="entry name" value="TRANSCRIPTIONAL ACTIVATOR PROTEIN LYSR"/>
    <property type="match status" value="1"/>
</dbReference>
<dbReference type="Pfam" id="PF00126">
    <property type="entry name" value="HTH_1"/>
    <property type="match status" value="1"/>
</dbReference>
<dbReference type="RefSeq" id="WP_121153593.1">
    <property type="nucleotide sequence ID" value="NZ_CP032829.1"/>
</dbReference>
<dbReference type="SUPFAM" id="SSF53850">
    <property type="entry name" value="Periplasmic binding protein-like II"/>
    <property type="match status" value="1"/>
</dbReference>
<dbReference type="GO" id="GO:0043565">
    <property type="term" value="F:sequence-specific DNA binding"/>
    <property type="evidence" value="ECO:0007669"/>
    <property type="project" value="TreeGrafter"/>
</dbReference>
<dbReference type="SUPFAM" id="SSF46785">
    <property type="entry name" value="Winged helix' DNA-binding domain"/>
    <property type="match status" value="1"/>
</dbReference>
<feature type="domain" description="HTH lysR-type" evidence="5">
    <location>
        <begin position="12"/>
        <end position="69"/>
    </location>
</feature>
<evidence type="ECO:0000259" key="5">
    <source>
        <dbReference type="PROSITE" id="PS50931"/>
    </source>
</evidence>
<comment type="similarity">
    <text evidence="1">Belongs to the LysR transcriptional regulatory family.</text>
</comment>
<evidence type="ECO:0000313" key="7">
    <source>
        <dbReference type="Proteomes" id="UP000276254"/>
    </source>
</evidence>
<dbReference type="InterPro" id="IPR037424">
    <property type="entry name" value="NocR_PBP2"/>
</dbReference>
<reference evidence="6 7" key="1">
    <citation type="submission" date="2018-09" db="EMBL/GenBank/DDBJ databases">
        <title>Sphingomonas peninsula sp. nov., isolated from fildes peninsula, Antarctic soil.</title>
        <authorList>
            <person name="Yingchao G."/>
        </authorList>
    </citation>
    <scope>NUCLEOTIDE SEQUENCE [LARGE SCALE GENOMIC DNA]</scope>
    <source>
        <strain evidence="6 7">YZ-8</strain>
    </source>
</reference>
<dbReference type="PANTHER" id="PTHR30427">
    <property type="entry name" value="TRANSCRIPTIONAL ACTIVATOR PROTEIN LYSR"/>
    <property type="match status" value="1"/>
</dbReference>
<dbReference type="KEGG" id="spha:D3Y57_14150"/>
<dbReference type="Gene3D" id="1.10.10.10">
    <property type="entry name" value="Winged helix-like DNA-binding domain superfamily/Winged helix DNA-binding domain"/>
    <property type="match status" value="1"/>
</dbReference>
<dbReference type="InterPro" id="IPR000847">
    <property type="entry name" value="LysR_HTH_N"/>
</dbReference>
<evidence type="ECO:0000256" key="1">
    <source>
        <dbReference type="ARBA" id="ARBA00009437"/>
    </source>
</evidence>
<evidence type="ECO:0000256" key="2">
    <source>
        <dbReference type="ARBA" id="ARBA00023015"/>
    </source>
</evidence>
<name>A0A494TIQ7_SPHPE</name>
<sequence length="307" mass="33374">MKQVAQIARDTIGVRALRSFVEIIRTGSATAAGRNLGMTQSAVSRIIAQLESSVGFELFYRDRGRLVPTKDAITLAEEVELALAGLERVNSLIRDISVSATGELRVVAPPSFSEGLLPDMVASFSERYPGVRFNLDSRGIETTKTMIATRAVDCGFMKLPIVGVDLNAETLVASGSVCVLPDGHPLAKHEVLTPPLLHKHPLVLLGSGRQWRAQIDHAFSQYGLRPTVAIETHTHGSACALAALGMGIAIVNSLLAKSYIRPPLIQRPFEPPIIHEYAFVTSSLSRPSRLTLDFKDEARRFLSDLNL</sequence>
<keyword evidence="2" id="KW-0805">Transcription regulation</keyword>